<dbReference type="EMBL" id="CM042044">
    <property type="protein sequence ID" value="KAI3687962.1"/>
    <property type="molecule type" value="Genomic_DNA"/>
</dbReference>
<organism evidence="1 2">
    <name type="scientific">Smallanthus sonchifolius</name>
    <dbReference type="NCBI Taxonomy" id="185202"/>
    <lineage>
        <taxon>Eukaryota</taxon>
        <taxon>Viridiplantae</taxon>
        <taxon>Streptophyta</taxon>
        <taxon>Embryophyta</taxon>
        <taxon>Tracheophyta</taxon>
        <taxon>Spermatophyta</taxon>
        <taxon>Magnoliopsida</taxon>
        <taxon>eudicotyledons</taxon>
        <taxon>Gunneridae</taxon>
        <taxon>Pentapetalae</taxon>
        <taxon>asterids</taxon>
        <taxon>campanulids</taxon>
        <taxon>Asterales</taxon>
        <taxon>Asteraceae</taxon>
        <taxon>Asteroideae</taxon>
        <taxon>Heliantheae alliance</taxon>
        <taxon>Millerieae</taxon>
        <taxon>Smallanthus</taxon>
    </lineage>
</organism>
<reference evidence="1 2" key="2">
    <citation type="journal article" date="2022" name="Mol. Ecol. Resour.">
        <title>The genomes of chicory, endive, great burdock and yacon provide insights into Asteraceae paleo-polyploidization history and plant inulin production.</title>
        <authorList>
            <person name="Fan W."/>
            <person name="Wang S."/>
            <person name="Wang H."/>
            <person name="Wang A."/>
            <person name="Jiang F."/>
            <person name="Liu H."/>
            <person name="Zhao H."/>
            <person name="Xu D."/>
            <person name="Zhang Y."/>
        </authorList>
    </citation>
    <scope>NUCLEOTIDE SEQUENCE [LARGE SCALE GENOMIC DNA]</scope>
    <source>
        <strain evidence="2">cv. Yunnan</strain>
        <tissue evidence="1">Leaves</tissue>
    </source>
</reference>
<keyword evidence="2" id="KW-1185">Reference proteome</keyword>
<evidence type="ECO:0000313" key="2">
    <source>
        <dbReference type="Proteomes" id="UP001056120"/>
    </source>
</evidence>
<proteinExistence type="predicted"/>
<dbReference type="Proteomes" id="UP001056120">
    <property type="component" value="Linkage Group LG27"/>
</dbReference>
<comment type="caution">
    <text evidence="1">The sequence shown here is derived from an EMBL/GenBank/DDBJ whole genome shotgun (WGS) entry which is preliminary data.</text>
</comment>
<accession>A0ACB8YR20</accession>
<evidence type="ECO:0000313" key="1">
    <source>
        <dbReference type="EMBL" id="KAI3687962.1"/>
    </source>
</evidence>
<protein>
    <submittedName>
        <fullName evidence="1">Uncharacterized protein</fullName>
    </submittedName>
</protein>
<gene>
    <name evidence="1" type="ORF">L1987_81667</name>
</gene>
<sequence>MGMKRLHGRIECRKRQSDKLAMVNHRENGCGGGYGDGDLDDPELPKMDEGRQPLSRKLPIPSSKISPYRMINSQNGVLISVKHIWTDIIKGLLQLFGR</sequence>
<reference evidence="2" key="1">
    <citation type="journal article" date="2022" name="Mol. Ecol. Resour.">
        <title>The genomes of chicory, endive, great burdock and yacon provide insights into Asteraceae palaeo-polyploidization history and plant inulin production.</title>
        <authorList>
            <person name="Fan W."/>
            <person name="Wang S."/>
            <person name="Wang H."/>
            <person name="Wang A."/>
            <person name="Jiang F."/>
            <person name="Liu H."/>
            <person name="Zhao H."/>
            <person name="Xu D."/>
            <person name="Zhang Y."/>
        </authorList>
    </citation>
    <scope>NUCLEOTIDE SEQUENCE [LARGE SCALE GENOMIC DNA]</scope>
    <source>
        <strain evidence="2">cv. Yunnan</strain>
    </source>
</reference>
<name>A0ACB8YR20_9ASTR</name>